<gene>
    <name evidence="1" type="ORF">SAMN02745121_04014</name>
</gene>
<dbReference type="Proteomes" id="UP000199400">
    <property type="component" value="Unassembled WGS sequence"/>
</dbReference>
<dbReference type="RefSeq" id="WP_096332920.1">
    <property type="nucleotide sequence ID" value="NZ_FOMX01000012.1"/>
</dbReference>
<dbReference type="STRING" id="54.SAMN02745121_04014"/>
<accession>A0A1I1ZXD7</accession>
<sequence length="141" mass="16429">MTTRFVARSRWIAAVREIAARRGGALLGERDLRSRKKLRWRCAQGHEWLRASGDILDDRWCPRCADTRLGIAEMQRMAAAHGGSCISKKYVDRHTHLQWECGEGHRWWARPSAVRDQHTWCPDCAHEARRANLQAMARDRR</sequence>
<reference evidence="2" key="1">
    <citation type="submission" date="2016-10" db="EMBL/GenBank/DDBJ databases">
        <authorList>
            <person name="Varghese N."/>
            <person name="Submissions S."/>
        </authorList>
    </citation>
    <scope>NUCLEOTIDE SEQUENCE [LARGE SCALE GENOMIC DNA]</scope>
    <source>
        <strain evidence="2">ATCC 25963</strain>
    </source>
</reference>
<proteinExistence type="predicted"/>
<evidence type="ECO:0008006" key="3">
    <source>
        <dbReference type="Google" id="ProtNLM"/>
    </source>
</evidence>
<dbReference type="OrthoDB" id="583824at2"/>
<evidence type="ECO:0000313" key="2">
    <source>
        <dbReference type="Proteomes" id="UP000199400"/>
    </source>
</evidence>
<organism evidence="1 2">
    <name type="scientific">Nannocystis exedens</name>
    <dbReference type="NCBI Taxonomy" id="54"/>
    <lineage>
        <taxon>Bacteria</taxon>
        <taxon>Pseudomonadati</taxon>
        <taxon>Myxococcota</taxon>
        <taxon>Polyangia</taxon>
        <taxon>Nannocystales</taxon>
        <taxon>Nannocystaceae</taxon>
        <taxon>Nannocystis</taxon>
    </lineage>
</organism>
<dbReference type="EMBL" id="FOMX01000012">
    <property type="protein sequence ID" value="SFE36187.1"/>
    <property type="molecule type" value="Genomic_DNA"/>
</dbReference>
<dbReference type="AlphaFoldDB" id="A0A1I1ZXD7"/>
<protein>
    <recommendedName>
        <fullName evidence="3">Zinc-ribbon domain-containing protein</fullName>
    </recommendedName>
</protein>
<keyword evidence="2" id="KW-1185">Reference proteome</keyword>
<evidence type="ECO:0000313" key="1">
    <source>
        <dbReference type="EMBL" id="SFE36187.1"/>
    </source>
</evidence>
<name>A0A1I1ZXD7_9BACT</name>